<reference evidence="3" key="2">
    <citation type="submission" date="2020-05" db="UniProtKB">
        <authorList>
            <consortium name="EnsemblMetazoa"/>
        </authorList>
    </citation>
    <scope>IDENTIFICATION</scope>
</reference>
<accession>A0A084WL28</accession>
<evidence type="ECO:0000313" key="4">
    <source>
        <dbReference type="Proteomes" id="UP000030765"/>
    </source>
</evidence>
<protein>
    <submittedName>
        <fullName evidence="2 3">Dihydrodipicolinate reductase</fullName>
    </submittedName>
</protein>
<organism evidence="2">
    <name type="scientific">Anopheles sinensis</name>
    <name type="common">Mosquito</name>
    <dbReference type="NCBI Taxonomy" id="74873"/>
    <lineage>
        <taxon>Eukaryota</taxon>
        <taxon>Metazoa</taxon>
        <taxon>Ecdysozoa</taxon>
        <taxon>Arthropoda</taxon>
        <taxon>Hexapoda</taxon>
        <taxon>Insecta</taxon>
        <taxon>Pterygota</taxon>
        <taxon>Neoptera</taxon>
        <taxon>Endopterygota</taxon>
        <taxon>Diptera</taxon>
        <taxon>Nematocera</taxon>
        <taxon>Culicoidea</taxon>
        <taxon>Culicidae</taxon>
        <taxon>Anophelinae</taxon>
        <taxon>Anopheles</taxon>
    </lineage>
</organism>
<dbReference type="EMBL" id="KE525350">
    <property type="protein sequence ID" value="KFB50922.1"/>
    <property type="molecule type" value="Genomic_DNA"/>
</dbReference>
<feature type="region of interest" description="Disordered" evidence="1">
    <location>
        <begin position="50"/>
        <end position="78"/>
    </location>
</feature>
<name>A0A084WL28_ANOSI</name>
<evidence type="ECO:0000256" key="1">
    <source>
        <dbReference type="SAM" id="MobiDB-lite"/>
    </source>
</evidence>
<dbReference type="EMBL" id="ATLV01024176">
    <property type="status" value="NOT_ANNOTATED_CDS"/>
    <property type="molecule type" value="Genomic_DNA"/>
</dbReference>
<reference evidence="2 4" key="1">
    <citation type="journal article" date="2014" name="BMC Genomics">
        <title>Genome sequence of Anopheles sinensis provides insight into genetics basis of mosquito competence for malaria parasites.</title>
        <authorList>
            <person name="Zhou D."/>
            <person name="Zhang D."/>
            <person name="Ding G."/>
            <person name="Shi L."/>
            <person name="Hou Q."/>
            <person name="Ye Y."/>
            <person name="Xu Y."/>
            <person name="Zhou H."/>
            <person name="Xiong C."/>
            <person name="Li S."/>
            <person name="Yu J."/>
            <person name="Hong S."/>
            <person name="Yu X."/>
            <person name="Zou P."/>
            <person name="Chen C."/>
            <person name="Chang X."/>
            <person name="Wang W."/>
            <person name="Lv Y."/>
            <person name="Sun Y."/>
            <person name="Ma L."/>
            <person name="Shen B."/>
            <person name="Zhu C."/>
        </authorList>
    </citation>
    <scope>NUCLEOTIDE SEQUENCE [LARGE SCALE GENOMIC DNA]</scope>
</reference>
<dbReference type="Proteomes" id="UP000030765">
    <property type="component" value="Unassembled WGS sequence"/>
</dbReference>
<gene>
    <name evidence="2" type="ORF">ZHAS_00018959</name>
</gene>
<keyword evidence="4" id="KW-1185">Reference proteome</keyword>
<dbReference type="AlphaFoldDB" id="A0A084WL28"/>
<dbReference type="VEuPathDB" id="VectorBase:ASIC018959"/>
<evidence type="ECO:0000313" key="3">
    <source>
        <dbReference type="EnsemblMetazoa" id="ASIC018959-PA"/>
    </source>
</evidence>
<evidence type="ECO:0000313" key="2">
    <source>
        <dbReference type="EMBL" id="KFB50922.1"/>
    </source>
</evidence>
<proteinExistence type="predicted"/>
<dbReference type="EnsemblMetazoa" id="ASIC018959-RA">
    <property type="protein sequence ID" value="ASIC018959-PA"/>
    <property type="gene ID" value="ASIC018959"/>
</dbReference>
<sequence>MLLSSPEAGVRVLLALKSPASKLATRAWKGCSAHPDAVTKQPTRALSAFGGETRDLRTRWRRPHHPTASADTVRRRASPFHTPRSFHVSLLPADPSESLRQAGFRYRTYEIESEFLL</sequence>